<evidence type="ECO:0000313" key="3">
    <source>
        <dbReference type="Proteomes" id="UP000184485"/>
    </source>
</evidence>
<organism evidence="2 3">
    <name type="scientific">Kaistia soli DSM 19436</name>
    <dbReference type="NCBI Taxonomy" id="1122133"/>
    <lineage>
        <taxon>Bacteria</taxon>
        <taxon>Pseudomonadati</taxon>
        <taxon>Pseudomonadota</taxon>
        <taxon>Alphaproteobacteria</taxon>
        <taxon>Hyphomicrobiales</taxon>
        <taxon>Kaistiaceae</taxon>
        <taxon>Kaistia</taxon>
    </lineage>
</organism>
<feature type="region of interest" description="Disordered" evidence="1">
    <location>
        <begin position="274"/>
        <end position="304"/>
    </location>
</feature>
<evidence type="ECO:0000256" key="1">
    <source>
        <dbReference type="SAM" id="MobiDB-lite"/>
    </source>
</evidence>
<protein>
    <recommendedName>
        <fullName evidence="4">ParB-like nuclease domain-containing protein</fullName>
    </recommendedName>
</protein>
<keyword evidence="3" id="KW-1185">Reference proteome</keyword>
<evidence type="ECO:0000313" key="2">
    <source>
        <dbReference type="EMBL" id="SHF04721.1"/>
    </source>
</evidence>
<name>A0A1M4YG64_9HYPH</name>
<evidence type="ECO:0008006" key="4">
    <source>
        <dbReference type="Google" id="ProtNLM"/>
    </source>
</evidence>
<gene>
    <name evidence="2" type="ORF">SAMN02745157_1512</name>
</gene>
<dbReference type="Proteomes" id="UP000184485">
    <property type="component" value="Unassembled WGS sequence"/>
</dbReference>
<proteinExistence type="predicted"/>
<reference evidence="2 3" key="1">
    <citation type="submission" date="2016-11" db="EMBL/GenBank/DDBJ databases">
        <authorList>
            <person name="Jaros S."/>
            <person name="Januszkiewicz K."/>
            <person name="Wedrychowicz H."/>
        </authorList>
    </citation>
    <scope>NUCLEOTIDE SEQUENCE [LARGE SCALE GENOMIC DNA]</scope>
    <source>
        <strain evidence="2 3">DSM 19436</strain>
    </source>
</reference>
<sequence length="340" mass="36168">MSHRRIAAIDLPEEFSPGMSATAEPIFELVDPSILLVDEQYQRDMSPAGLALIRRMVGEWDWAKFKPPTAVLTEAGLELIDGQHTSIAAVTHPGISVIPVQIVTAPEVEDRAKAFIGINRDRIAVTTAQLHHAAVAAGDKQAVAIAEVAREAGAKILHGSPGAGLFKPRDTLAVAALGALIAEAGRDRARQVLAILVDAGLAPIRTDHIKALHLLLTEPDFAALDVEAAPSTIRSMNGTGAADREAKAFAETHRIPRWRALASVWFKAAKKRRAGSEQAAGAPPSRHGAPTVDGREPRPAFGGWQPGRFSRRCRHCDQLFTGAQAATSCEPCACAETEAA</sequence>
<dbReference type="STRING" id="1122133.SAMN02745157_1512"/>
<dbReference type="AlphaFoldDB" id="A0A1M4YG64"/>
<accession>A0A1M4YG64</accession>
<dbReference type="EMBL" id="FQUP01000001">
    <property type="protein sequence ID" value="SHF04721.1"/>
    <property type="molecule type" value="Genomic_DNA"/>
</dbReference>